<evidence type="ECO:0000256" key="4">
    <source>
        <dbReference type="ARBA" id="ARBA00022679"/>
    </source>
</evidence>
<dbReference type="EMBL" id="VSWC01000041">
    <property type="protein sequence ID" value="KAA1104049.1"/>
    <property type="molecule type" value="Genomic_DNA"/>
</dbReference>
<dbReference type="GO" id="GO:0006629">
    <property type="term" value="P:lipid metabolic process"/>
    <property type="evidence" value="ECO:0007669"/>
    <property type="project" value="InterPro"/>
</dbReference>
<evidence type="ECO:0000259" key="8">
    <source>
        <dbReference type="Pfam" id="PF13813"/>
    </source>
</evidence>
<evidence type="ECO:0000313" key="11">
    <source>
        <dbReference type="Proteomes" id="UP000324748"/>
    </source>
</evidence>
<gene>
    <name evidence="9" type="ORF">PGT21_008611</name>
    <name evidence="10" type="ORF">PGTUg99_020374</name>
</gene>
<evidence type="ECO:0000313" key="9">
    <source>
        <dbReference type="EMBL" id="KAA1104049.1"/>
    </source>
</evidence>
<comment type="caution">
    <text evidence="9">The sequence shown here is derived from an EMBL/GenBank/DDBJ whole genome shotgun (WGS) entry which is preliminary data.</text>
</comment>
<feature type="domain" description="Wax synthase" evidence="8">
    <location>
        <begin position="304"/>
        <end position="383"/>
    </location>
</feature>
<dbReference type="Pfam" id="PF13813">
    <property type="entry name" value="MBOAT_2"/>
    <property type="match status" value="1"/>
</dbReference>
<dbReference type="InterPro" id="IPR044851">
    <property type="entry name" value="Wax_synthase"/>
</dbReference>
<dbReference type="GO" id="GO:0008374">
    <property type="term" value="F:O-acyltransferase activity"/>
    <property type="evidence" value="ECO:0007669"/>
    <property type="project" value="InterPro"/>
</dbReference>
<proteinExistence type="inferred from homology"/>
<keyword evidence="6" id="KW-1133">Transmembrane helix</keyword>
<comment type="similarity">
    <text evidence="3">Belongs to the wax synthase family.</text>
</comment>
<name>A0A5B0PVI1_PUCGR</name>
<dbReference type="InterPro" id="IPR032805">
    <property type="entry name" value="Wax_synthase_dom"/>
</dbReference>
<evidence type="ECO:0000256" key="2">
    <source>
        <dbReference type="ARBA" id="ARBA00005179"/>
    </source>
</evidence>
<accession>A0A5B0PVI1</accession>
<evidence type="ECO:0000313" key="10">
    <source>
        <dbReference type="EMBL" id="KAA1128275.1"/>
    </source>
</evidence>
<dbReference type="OrthoDB" id="1077582at2759"/>
<keyword evidence="4" id="KW-0808">Transferase</keyword>
<protein>
    <recommendedName>
        <fullName evidence="8">Wax synthase domain-containing protein</fullName>
    </recommendedName>
</protein>
<evidence type="ECO:0000313" key="12">
    <source>
        <dbReference type="Proteomes" id="UP000325313"/>
    </source>
</evidence>
<evidence type="ECO:0000256" key="7">
    <source>
        <dbReference type="ARBA" id="ARBA00023136"/>
    </source>
</evidence>
<comment type="subcellular location">
    <subcellularLocation>
        <location evidence="1">Membrane</location>
        <topology evidence="1">Multi-pass membrane protein</topology>
    </subcellularLocation>
</comment>
<evidence type="ECO:0000256" key="6">
    <source>
        <dbReference type="ARBA" id="ARBA00022989"/>
    </source>
</evidence>
<keyword evidence="11" id="KW-1185">Reference proteome</keyword>
<organism evidence="9 11">
    <name type="scientific">Puccinia graminis f. sp. tritici</name>
    <dbReference type="NCBI Taxonomy" id="56615"/>
    <lineage>
        <taxon>Eukaryota</taxon>
        <taxon>Fungi</taxon>
        <taxon>Dikarya</taxon>
        <taxon>Basidiomycota</taxon>
        <taxon>Pucciniomycotina</taxon>
        <taxon>Pucciniomycetes</taxon>
        <taxon>Pucciniales</taxon>
        <taxon>Pucciniaceae</taxon>
        <taxon>Puccinia</taxon>
    </lineage>
</organism>
<dbReference type="AlphaFoldDB" id="A0A5B0PVI1"/>
<dbReference type="PANTHER" id="PTHR31595">
    <property type="entry name" value="LONG-CHAIN-ALCOHOL O-FATTY-ACYLTRANSFERASE 3-RELATED"/>
    <property type="match status" value="1"/>
</dbReference>
<evidence type="ECO:0000256" key="3">
    <source>
        <dbReference type="ARBA" id="ARBA00007282"/>
    </source>
</evidence>
<keyword evidence="7" id="KW-0472">Membrane</keyword>
<evidence type="ECO:0000256" key="1">
    <source>
        <dbReference type="ARBA" id="ARBA00004141"/>
    </source>
</evidence>
<dbReference type="Proteomes" id="UP000324748">
    <property type="component" value="Unassembled WGS sequence"/>
</dbReference>
<reference evidence="11 12" key="1">
    <citation type="submission" date="2019-05" db="EMBL/GenBank/DDBJ databases">
        <title>Emergence of the Ug99 lineage of the wheat stem rust pathogen through somatic hybridization.</title>
        <authorList>
            <person name="Li F."/>
            <person name="Upadhyaya N.M."/>
            <person name="Sperschneider J."/>
            <person name="Matny O."/>
            <person name="Nguyen-Phuc H."/>
            <person name="Mago R."/>
            <person name="Raley C."/>
            <person name="Miller M.E."/>
            <person name="Silverstein K.A.T."/>
            <person name="Henningsen E."/>
            <person name="Hirsch C.D."/>
            <person name="Visser B."/>
            <person name="Pretorius Z.A."/>
            <person name="Steffenson B.J."/>
            <person name="Schwessinger B."/>
            <person name="Dodds P.N."/>
            <person name="Figueroa M."/>
        </authorList>
    </citation>
    <scope>NUCLEOTIDE SEQUENCE [LARGE SCALE GENOMIC DNA]</scope>
    <source>
        <strain evidence="9">21-0</strain>
        <strain evidence="10 12">Ug99</strain>
    </source>
</reference>
<dbReference type="EMBL" id="VDEP01000143">
    <property type="protein sequence ID" value="KAA1128275.1"/>
    <property type="molecule type" value="Genomic_DNA"/>
</dbReference>
<dbReference type="GO" id="GO:0016020">
    <property type="term" value="C:membrane"/>
    <property type="evidence" value="ECO:0007669"/>
    <property type="project" value="UniProtKB-SubCell"/>
</dbReference>
<evidence type="ECO:0000256" key="5">
    <source>
        <dbReference type="ARBA" id="ARBA00022692"/>
    </source>
</evidence>
<dbReference type="PANTHER" id="PTHR31595:SF57">
    <property type="entry name" value="OS04G0481900 PROTEIN"/>
    <property type="match status" value="1"/>
</dbReference>
<keyword evidence="5" id="KW-0812">Transmembrane</keyword>
<dbReference type="Proteomes" id="UP000325313">
    <property type="component" value="Unassembled WGS sequence"/>
</dbReference>
<sequence>MDKQFVIKMENIKNTTLFTSNFFTSPWASPNETSFDWQISDLDKAAQGIPTTFRLEKLFIITLMVVQCALLHPKFQASSSARLTRLSLGPLIIGWAVLYPFRLPAVPFKEREIVDGFLAVMMVFKSIEFTFASGPYRMRGLKTVKGAPVWEKDSAATPSLEDPESGLGDLALWTALLFTSQRGLRWSWGPVGKGNESSFMQALLELARLQMILLPCLGFVLYSQDFTTYTSDPRSALVRLGMPSFRGLGLLACAFHSACTMLVVSCSLEMFTAVPVLLTYPFYPIAKNIGLSPKLYELLNPANYPPQFGALFDCSSLANFWGKSWHQKCRRAFLFCGGKPAMALAKALGGSKNVQKACGAMGVFALSGLLHEYPLYAYQREPHPYPRQLFKTFPASFLFFFVQSFGVILEPFIIPYIPKRLGGPKLWTISFLFLTAPLFTRDACRPAGLFDQYRRPEHWTWLDFLIPPPLAIKLLAHK</sequence>
<comment type="pathway">
    <text evidence="2">Secondary metabolite biosynthesis.</text>
</comment>